<feature type="region of interest" description="Disordered" evidence="1">
    <location>
        <begin position="514"/>
        <end position="540"/>
    </location>
</feature>
<name>A0A9P3HHJ6_9FUNG</name>
<feature type="compositionally biased region" description="Low complexity" evidence="1">
    <location>
        <begin position="183"/>
        <end position="196"/>
    </location>
</feature>
<feature type="compositionally biased region" description="Polar residues" evidence="1">
    <location>
        <begin position="395"/>
        <end position="406"/>
    </location>
</feature>
<reference evidence="2" key="2">
    <citation type="journal article" date="2022" name="Microbiol. Resour. Announc.">
        <title>Whole-Genome Sequence of Entomortierella parvispora E1425, a Mucoromycotan Fungus Associated with Burkholderiaceae-Related Endosymbiotic Bacteria.</title>
        <authorList>
            <person name="Herlambang A."/>
            <person name="Guo Y."/>
            <person name="Takashima Y."/>
            <person name="Narisawa K."/>
            <person name="Ohta H."/>
            <person name="Nishizawa T."/>
        </authorList>
    </citation>
    <scope>NUCLEOTIDE SEQUENCE</scope>
    <source>
        <strain evidence="2">E1425</strain>
    </source>
</reference>
<feature type="compositionally biased region" description="Basic and acidic residues" evidence="1">
    <location>
        <begin position="520"/>
        <end position="539"/>
    </location>
</feature>
<feature type="region of interest" description="Disordered" evidence="1">
    <location>
        <begin position="711"/>
        <end position="755"/>
    </location>
</feature>
<keyword evidence="3" id="KW-1185">Reference proteome</keyword>
<evidence type="ECO:0000313" key="2">
    <source>
        <dbReference type="EMBL" id="GJJ76737.1"/>
    </source>
</evidence>
<feature type="compositionally biased region" description="Polar residues" evidence="1">
    <location>
        <begin position="615"/>
        <end position="635"/>
    </location>
</feature>
<dbReference type="Proteomes" id="UP000827284">
    <property type="component" value="Unassembled WGS sequence"/>
</dbReference>
<feature type="compositionally biased region" description="Low complexity" evidence="1">
    <location>
        <begin position="734"/>
        <end position="745"/>
    </location>
</feature>
<sequence>MRPVTAVSDFSAKMSKHFHYSSVMPLSEANLSKHTLQSPPSREAKLKHILVYVDLQRELIEVEEELYRTMTEQNRLAKTVSAKQKQQQQQLERLEQQQKLQQQGQQSNKPQAHGNQQEPEADEIVGKDESALDEEETDENEAEHEHEHEPISSSAPQMVSPHVVVDGSVVSPFNVALASTHSQQQQQQQRQGQQTDQPKHQQHVVINTSARRHKRSSTIPDAAFDPSLALPRALPRSTPLVYRDSFYSGEPEGEGEGDPDSPTLPYHTLEPKFSSFEENIGYSLTRVQSREERQHRPAFRNHPQQSSTTTATLGGGARPVQYRRRTEDSSTADPHQVGSQLGLALTRTTQTQPAREKEKKSGGILSRFSFLGRKQQQQESGQQVHPHHPRHESAPGTTRVGNSSTVAAGHPTELTPFHSLNYNDGETFRDDSVIQGPTKRRSKVKALFQDLFKKSSAAPSGKAGLRRFEDQEPLQPPKMRGEDTHKKRYPGSGHGILSSGAIIVQREDIPPRAATSLSHYGRDQQEETQQRRREQRESMVDPALQLAQLQHQSSGSRPSEEEGGRVGQFITTYPQYEEIYITHEEQQRNSNSVHTPFAGFVQASLTPPPPLSVARHSTTSFSSSNRHPTVGQILSTRDEHEGSADVESKRHLEPEEEEEQEEQQGGQEAKNEAEHDDDEDSGLESSQNLAQKTRPSSNLLPLAGAIKEMMKNSNTNDHYDDTHDLSSPYDTYTNNSSNQPNLNSNGAHANGNQPRRMMALTPEQHADLDEVGIRQDTYGLASA</sequence>
<dbReference type="OrthoDB" id="2414878at2759"/>
<evidence type="ECO:0000256" key="1">
    <source>
        <dbReference type="SAM" id="MobiDB-lite"/>
    </source>
</evidence>
<feature type="region of interest" description="Disordered" evidence="1">
    <location>
        <begin position="87"/>
        <end position="158"/>
    </location>
</feature>
<feature type="compositionally biased region" description="Basic and acidic residues" evidence="1">
    <location>
        <begin position="636"/>
        <end position="653"/>
    </location>
</feature>
<dbReference type="EMBL" id="BQFW01000012">
    <property type="protein sequence ID" value="GJJ76737.1"/>
    <property type="molecule type" value="Genomic_DNA"/>
</dbReference>
<feature type="compositionally biased region" description="Polar residues" evidence="1">
    <location>
        <begin position="107"/>
        <end position="118"/>
    </location>
</feature>
<feature type="region of interest" description="Disordered" evidence="1">
    <location>
        <begin position="608"/>
        <end position="698"/>
    </location>
</feature>
<reference evidence="2" key="1">
    <citation type="submission" date="2021-11" db="EMBL/GenBank/DDBJ databases">
        <authorList>
            <person name="Herlambang A."/>
            <person name="Guo Y."/>
            <person name="Takashima Y."/>
            <person name="Nishizawa T."/>
        </authorList>
    </citation>
    <scope>NUCLEOTIDE SEQUENCE</scope>
    <source>
        <strain evidence="2">E1425</strain>
    </source>
</reference>
<feature type="compositionally biased region" description="Low complexity" evidence="1">
    <location>
        <begin position="87"/>
        <end position="106"/>
    </location>
</feature>
<protein>
    <submittedName>
        <fullName evidence="2">Uncharacterized protein</fullName>
    </submittedName>
</protein>
<feature type="region of interest" description="Disordered" evidence="1">
    <location>
        <begin position="177"/>
        <end position="269"/>
    </location>
</feature>
<feature type="compositionally biased region" description="Polar residues" evidence="1">
    <location>
        <begin position="683"/>
        <end position="698"/>
    </location>
</feature>
<gene>
    <name evidence="2" type="ORF">EMPS_09096</name>
</gene>
<organism evidence="2 3">
    <name type="scientific">Entomortierella parvispora</name>
    <dbReference type="NCBI Taxonomy" id="205924"/>
    <lineage>
        <taxon>Eukaryota</taxon>
        <taxon>Fungi</taxon>
        <taxon>Fungi incertae sedis</taxon>
        <taxon>Mucoromycota</taxon>
        <taxon>Mortierellomycotina</taxon>
        <taxon>Mortierellomycetes</taxon>
        <taxon>Mortierellales</taxon>
        <taxon>Mortierellaceae</taxon>
        <taxon>Entomortierella</taxon>
    </lineage>
</organism>
<feature type="region of interest" description="Disordered" evidence="1">
    <location>
        <begin position="287"/>
        <end position="438"/>
    </location>
</feature>
<feature type="region of interest" description="Disordered" evidence="1">
    <location>
        <begin position="456"/>
        <end position="497"/>
    </location>
</feature>
<proteinExistence type="predicted"/>
<evidence type="ECO:0000313" key="3">
    <source>
        <dbReference type="Proteomes" id="UP000827284"/>
    </source>
</evidence>
<feature type="compositionally biased region" description="Acidic residues" evidence="1">
    <location>
        <begin position="131"/>
        <end position="142"/>
    </location>
</feature>
<accession>A0A9P3HHJ6</accession>
<feature type="compositionally biased region" description="Polar residues" evidence="1">
    <location>
        <begin position="329"/>
        <end position="339"/>
    </location>
</feature>
<dbReference type="AlphaFoldDB" id="A0A9P3HHJ6"/>
<comment type="caution">
    <text evidence="2">The sequence shown here is derived from an EMBL/GenBank/DDBJ whole genome shotgun (WGS) entry which is preliminary data.</text>
</comment>